<reference evidence="2" key="1">
    <citation type="submission" date="2019-08" db="EMBL/GenBank/DDBJ databases">
        <authorList>
            <person name="Kucharzyk K."/>
            <person name="Murdoch R.W."/>
            <person name="Higgins S."/>
            <person name="Loffler F."/>
        </authorList>
    </citation>
    <scope>NUCLEOTIDE SEQUENCE</scope>
</reference>
<gene>
    <name evidence="2" type="ORF">SDC9_170543</name>
</gene>
<evidence type="ECO:0000259" key="1">
    <source>
        <dbReference type="Pfam" id="PF13391"/>
    </source>
</evidence>
<evidence type="ECO:0000313" key="2">
    <source>
        <dbReference type="EMBL" id="MPN23156.1"/>
    </source>
</evidence>
<dbReference type="AlphaFoldDB" id="A0A645GAK1"/>
<name>A0A645GAK1_9ZZZZ</name>
<proteinExistence type="predicted"/>
<dbReference type="Pfam" id="PF13391">
    <property type="entry name" value="HNH_2"/>
    <property type="match status" value="1"/>
</dbReference>
<sequence length="94" mass="10655">MCGQELPKIFCPSQIGWIGQVRHFTSLKDSVQEKEIPRILRQYQRDVAIEQFSNGHSYVVDAGHTEPWAVGANDDIQNGLALSKNAHRMFDESL</sequence>
<comment type="caution">
    <text evidence="2">The sequence shown here is derived from an EMBL/GenBank/DDBJ whole genome shotgun (WGS) entry which is preliminary data.</text>
</comment>
<organism evidence="2">
    <name type="scientific">bioreactor metagenome</name>
    <dbReference type="NCBI Taxonomy" id="1076179"/>
    <lineage>
        <taxon>unclassified sequences</taxon>
        <taxon>metagenomes</taxon>
        <taxon>ecological metagenomes</taxon>
    </lineage>
</organism>
<accession>A0A645GAK1</accession>
<dbReference type="InterPro" id="IPR003615">
    <property type="entry name" value="HNH_nuc"/>
</dbReference>
<protein>
    <recommendedName>
        <fullName evidence="1">HNH nuclease domain-containing protein</fullName>
    </recommendedName>
</protein>
<dbReference type="EMBL" id="VSSQ01071575">
    <property type="protein sequence ID" value="MPN23156.1"/>
    <property type="molecule type" value="Genomic_DNA"/>
</dbReference>
<feature type="domain" description="HNH nuclease" evidence="1">
    <location>
        <begin position="61"/>
        <end position="92"/>
    </location>
</feature>